<dbReference type="Proteomes" id="UP000000442">
    <property type="component" value="Chromosome"/>
</dbReference>
<protein>
    <submittedName>
        <fullName evidence="1">Uncharacterized protein</fullName>
    </submittedName>
</protein>
<evidence type="ECO:0000313" key="2">
    <source>
        <dbReference type="Proteomes" id="UP000000442"/>
    </source>
</evidence>
<name>C0QIL9_DESAH</name>
<dbReference type="KEGG" id="dat:HRM2_49150"/>
<proteinExistence type="predicted"/>
<dbReference type="RefSeq" id="WP_015906670.1">
    <property type="nucleotide sequence ID" value="NC_012108.1"/>
</dbReference>
<dbReference type="HOGENOM" id="CLU_072537_0_0_7"/>
<organism evidence="1 2">
    <name type="scientific">Desulforapulum autotrophicum (strain ATCC 43914 / DSM 3382 / VKM B-1955 / HRM2)</name>
    <name type="common">Desulfobacterium autotrophicum</name>
    <dbReference type="NCBI Taxonomy" id="177437"/>
    <lineage>
        <taxon>Bacteria</taxon>
        <taxon>Pseudomonadati</taxon>
        <taxon>Thermodesulfobacteriota</taxon>
        <taxon>Desulfobacteria</taxon>
        <taxon>Desulfobacterales</taxon>
        <taxon>Desulfobacteraceae</taxon>
        <taxon>Desulforapulum</taxon>
    </lineage>
</organism>
<evidence type="ECO:0000313" key="1">
    <source>
        <dbReference type="EMBL" id="ACN17963.1"/>
    </source>
</evidence>
<dbReference type="EMBL" id="CP001087">
    <property type="protein sequence ID" value="ACN17963.1"/>
    <property type="molecule type" value="Genomic_DNA"/>
</dbReference>
<sequence length="231" mass="26482">MSDIQDASYLITCGLKPKLVPNKNPRYRELLERYNLDAEFHGVVEEITAGQGLVILDSSRLLVLGLKDQNSPYAPTIRDVFGNVKPEERMMIGMSILALAAFCYPTPESLDNPQVIYPSCYNIRERMRELVEMASNIQTDEEVPGLRQVWEIIKSNEPIQRKNEKHTRGSLAWAVKFAFSFLESRNFISQTSDDQEGTFATREKFRVHVKNMMLHRSFQVVQEMAGMMTSN</sequence>
<accession>C0QIL9</accession>
<dbReference type="eggNOG" id="ENOG5030RTZ">
    <property type="taxonomic scope" value="Bacteria"/>
</dbReference>
<gene>
    <name evidence="1" type="ordered locus">HRM2_49150</name>
</gene>
<reference evidence="1 2" key="1">
    <citation type="journal article" date="2009" name="Environ. Microbiol.">
        <title>Genome sequence of Desulfobacterium autotrophicum HRM2, a marine sulfate reducer oxidizing organic carbon completely to carbon dioxide.</title>
        <authorList>
            <person name="Strittmatter A.W."/>
            <person name="Liesegang H."/>
            <person name="Rabus R."/>
            <person name="Decker I."/>
            <person name="Amann J."/>
            <person name="Andres S."/>
            <person name="Henne A."/>
            <person name="Fricke W.F."/>
            <person name="Martinez-Arias R."/>
            <person name="Bartels D."/>
            <person name="Goesmann A."/>
            <person name="Krause L."/>
            <person name="Puehler A."/>
            <person name="Klenk H.P."/>
            <person name="Richter M."/>
            <person name="Schuler M."/>
            <person name="Gloeckner F.O."/>
            <person name="Meyerdierks A."/>
            <person name="Gottschalk G."/>
            <person name="Amann R."/>
        </authorList>
    </citation>
    <scope>NUCLEOTIDE SEQUENCE [LARGE SCALE GENOMIC DNA]</scope>
    <source>
        <strain evidence="2">ATCC 43914 / DSM 3382 / HRM2</strain>
    </source>
</reference>
<dbReference type="STRING" id="177437.HRM2_49150"/>
<keyword evidence="2" id="KW-1185">Reference proteome</keyword>
<dbReference type="OrthoDB" id="6873087at2"/>
<dbReference type="AlphaFoldDB" id="C0QIL9"/>